<dbReference type="GO" id="GO:0016746">
    <property type="term" value="F:acyltransferase activity"/>
    <property type="evidence" value="ECO:0007669"/>
    <property type="project" value="UniProtKB-KW"/>
</dbReference>
<evidence type="ECO:0000259" key="2">
    <source>
        <dbReference type="Pfam" id="PF01757"/>
    </source>
</evidence>
<feature type="transmembrane region" description="Helical" evidence="1">
    <location>
        <begin position="128"/>
        <end position="146"/>
    </location>
</feature>
<feature type="transmembrane region" description="Helical" evidence="1">
    <location>
        <begin position="155"/>
        <end position="171"/>
    </location>
</feature>
<dbReference type="EMBL" id="JACOPS010000002">
    <property type="protein sequence ID" value="MBC5728083.1"/>
    <property type="molecule type" value="Genomic_DNA"/>
</dbReference>
<feature type="transmembrane region" description="Helical" evidence="1">
    <location>
        <begin position="177"/>
        <end position="196"/>
    </location>
</feature>
<feature type="transmembrane region" description="Helical" evidence="1">
    <location>
        <begin position="237"/>
        <end position="261"/>
    </location>
</feature>
<accession>A0ABR7HKM3</accession>
<feature type="transmembrane region" description="Helical" evidence="1">
    <location>
        <begin position="41"/>
        <end position="58"/>
    </location>
</feature>
<feature type="transmembrane region" description="Helical" evidence="1">
    <location>
        <begin position="208"/>
        <end position="225"/>
    </location>
</feature>
<feature type="transmembrane region" description="Helical" evidence="1">
    <location>
        <begin position="282"/>
        <end position="303"/>
    </location>
</feature>
<dbReference type="InterPro" id="IPR002656">
    <property type="entry name" value="Acyl_transf_3_dom"/>
</dbReference>
<keyword evidence="4" id="KW-1185">Reference proteome</keyword>
<evidence type="ECO:0000313" key="4">
    <source>
        <dbReference type="Proteomes" id="UP000636755"/>
    </source>
</evidence>
<organism evidence="3 4">
    <name type="scientific">Ruminococcus intestinalis</name>
    <dbReference type="NCBI Taxonomy" id="2763066"/>
    <lineage>
        <taxon>Bacteria</taxon>
        <taxon>Bacillati</taxon>
        <taxon>Bacillota</taxon>
        <taxon>Clostridia</taxon>
        <taxon>Eubacteriales</taxon>
        <taxon>Oscillospiraceae</taxon>
        <taxon>Ruminococcus</taxon>
    </lineage>
</organism>
<gene>
    <name evidence="3" type="ORF">H8R91_06015</name>
</gene>
<reference evidence="3 4" key="1">
    <citation type="submission" date="2020-08" db="EMBL/GenBank/DDBJ databases">
        <title>Genome public.</title>
        <authorList>
            <person name="Liu C."/>
            <person name="Sun Q."/>
        </authorList>
    </citation>
    <scope>NUCLEOTIDE SEQUENCE [LARGE SCALE GENOMIC DNA]</scope>
    <source>
        <strain evidence="3 4">NSJ-71</strain>
    </source>
</reference>
<feature type="transmembrane region" description="Helical" evidence="1">
    <location>
        <begin position="309"/>
        <end position="328"/>
    </location>
</feature>
<keyword evidence="1" id="KW-1133">Transmembrane helix</keyword>
<evidence type="ECO:0000256" key="1">
    <source>
        <dbReference type="SAM" id="Phobius"/>
    </source>
</evidence>
<protein>
    <submittedName>
        <fullName evidence="3">Acyltransferase</fullName>
    </submittedName>
</protein>
<comment type="caution">
    <text evidence="3">The sequence shown here is derived from an EMBL/GenBank/DDBJ whole genome shotgun (WGS) entry which is preliminary data.</text>
</comment>
<dbReference type="Pfam" id="PF01757">
    <property type="entry name" value="Acyl_transf_3"/>
    <property type="match status" value="1"/>
</dbReference>
<proteinExistence type="predicted"/>
<sequence length="339" mass="39390">MSVNQNTGRNYCISILRVLGMLFIILCHIASWLDIAFLEQFFNYGVYIFLFISGFLYANKEINSPSKWFLTRVKKLLIPFYLFVIPVSIVYFKINGFDGLEAIKYLFCLQGINFITPFIPFSEIKPLGNLWFVTIILICYLLTILVKKIEKKHKLNIAVIILILVAAWFIPKIMMCFNIPYISLEYFVTYFLGYYISKFKVKNTLPIFIIYGLFLFLASIGIRLVGKYCFDNSINNFYLLIVSATHLGLAVSTYFICNYLVNKFTIFIKIAKSNIWITFDKLSYPIYITHYAFLNSVTSVDNFGLSKPISFILFILMTITSALIIFYIDKAIQNKIIRT</sequence>
<feature type="transmembrane region" description="Helical" evidence="1">
    <location>
        <begin position="12"/>
        <end position="35"/>
    </location>
</feature>
<keyword evidence="1" id="KW-0472">Membrane</keyword>
<keyword evidence="3" id="KW-0012">Acyltransferase</keyword>
<keyword evidence="1" id="KW-0812">Transmembrane</keyword>
<feature type="domain" description="Acyltransferase 3" evidence="2">
    <location>
        <begin position="10"/>
        <end position="326"/>
    </location>
</feature>
<dbReference type="RefSeq" id="WP_186935265.1">
    <property type="nucleotide sequence ID" value="NZ_JACOPS010000002.1"/>
</dbReference>
<keyword evidence="3" id="KW-0808">Transferase</keyword>
<feature type="transmembrane region" description="Helical" evidence="1">
    <location>
        <begin position="78"/>
        <end position="94"/>
    </location>
</feature>
<evidence type="ECO:0000313" key="3">
    <source>
        <dbReference type="EMBL" id="MBC5728083.1"/>
    </source>
</evidence>
<name>A0ABR7HKM3_9FIRM</name>
<dbReference type="Proteomes" id="UP000636755">
    <property type="component" value="Unassembled WGS sequence"/>
</dbReference>